<protein>
    <submittedName>
        <fullName evidence="1">Uncharacterized protein</fullName>
    </submittedName>
</protein>
<dbReference type="HOGENOM" id="CLU_185207_0_0_7"/>
<evidence type="ECO:0000313" key="1">
    <source>
        <dbReference type="EMBL" id="ABS50388.1"/>
    </source>
</evidence>
<keyword evidence="2" id="KW-1185">Reference proteome</keyword>
<evidence type="ECO:0000313" key="2">
    <source>
        <dbReference type="Proteomes" id="UP000006380"/>
    </source>
</evidence>
<organism evidence="1 2">
    <name type="scientific">Campylobacter curvus (strain 525.92)</name>
    <dbReference type="NCBI Taxonomy" id="360105"/>
    <lineage>
        <taxon>Bacteria</taxon>
        <taxon>Pseudomonadati</taxon>
        <taxon>Campylobacterota</taxon>
        <taxon>Epsilonproteobacteria</taxon>
        <taxon>Campylobacterales</taxon>
        <taxon>Campylobacteraceae</taxon>
        <taxon>Campylobacter</taxon>
    </lineage>
</organism>
<dbReference type="EMBL" id="CP000767">
    <property type="protein sequence ID" value="ABS50388.1"/>
    <property type="molecule type" value="Genomic_DNA"/>
</dbReference>
<reference evidence="1" key="1">
    <citation type="submission" date="2016-07" db="EMBL/GenBank/DDBJ databases">
        <title>Comparative genomics of the Campylobacter concisus group.</title>
        <authorList>
            <person name="Miller W.G."/>
            <person name="Yee E."/>
            <person name="Chapman M.H."/>
            <person name="Huynh S."/>
            <person name="Bono J.L."/>
            <person name="On S.L.W."/>
            <person name="StLeger J."/>
            <person name="Foster G."/>
            <person name="Parker C.T."/>
        </authorList>
    </citation>
    <scope>NUCLEOTIDE SEQUENCE</scope>
    <source>
        <strain evidence="1">525.92</strain>
    </source>
</reference>
<dbReference type="KEGG" id="ccv:CCV52592_2152"/>
<dbReference type="AlphaFoldDB" id="A7GXJ5"/>
<name>A7GXJ5_CAMC5</name>
<dbReference type="RefSeq" id="WP_009650116.1">
    <property type="nucleotide sequence ID" value="NC_009715.2"/>
</dbReference>
<dbReference type="Proteomes" id="UP000006380">
    <property type="component" value="Chromosome"/>
</dbReference>
<accession>A7GXJ5</accession>
<dbReference type="STRING" id="360105.CCV52592_2152"/>
<gene>
    <name evidence="1" type="ORF">CCV52592_2152</name>
</gene>
<proteinExistence type="predicted"/>
<sequence>MKETFKLEKELLKMKGDALRIKLFAQTNATKKEILEPFDKLRSLVSYLNNPISQSLLIDLIGKKILTKRNFACSVIALAVFYLIKRK</sequence>